<dbReference type="InterPro" id="IPR003317">
    <property type="entry name" value="Cyt-d_oxidase_su2"/>
</dbReference>
<sequence length="342" mass="38094">MELQSIWFFLWGLLWAVFFLTDGFDFGIGILYPYAGKTDRDKRIMLNAKGPLWDGNEVWLITAGGVTFAAFPQVYATMFSSLYAPLLLILFALIFRGVAMHFRGKIESTGWKKTWDTLIFLGSFFPALLFGVAFANIFAGIPFDGQGVYHGNTLKLLNPYGLLGGILFVLLFMLHGANWMAIKSTGELQERFAQIAAKVWMVLVPVAVAFLIASYFATSLYDNYVKTPALFLVILVAVVALCFARYFNAKELWFGGWVASGLTIVGCTFFGVIGLFPTLFPSSMNPDWNLTAFNASSSPLTLKIMLGVVAVFIPIVIAYQTWAYILFKDPVTDEDLDMDEAY</sequence>
<feature type="transmembrane region" description="Helical" evidence="12">
    <location>
        <begin position="82"/>
        <end position="99"/>
    </location>
</feature>
<dbReference type="PANTHER" id="PTHR43141">
    <property type="entry name" value="CYTOCHROME BD2 SUBUNIT II"/>
    <property type="match status" value="1"/>
</dbReference>
<feature type="transmembrane region" description="Helical" evidence="12">
    <location>
        <begin position="254"/>
        <end position="280"/>
    </location>
</feature>
<dbReference type="GO" id="GO:0046872">
    <property type="term" value="F:metal ion binding"/>
    <property type="evidence" value="ECO:0007669"/>
    <property type="project" value="UniProtKB-KW"/>
</dbReference>
<feature type="transmembrane region" description="Helical" evidence="12">
    <location>
        <begin position="6"/>
        <end position="35"/>
    </location>
</feature>
<evidence type="ECO:0000313" key="13">
    <source>
        <dbReference type="EMBL" id="PIE62356.1"/>
    </source>
</evidence>
<evidence type="ECO:0000256" key="12">
    <source>
        <dbReference type="SAM" id="Phobius"/>
    </source>
</evidence>
<name>A0A2G6MQY1_9BACT</name>
<feature type="transmembrane region" description="Helical" evidence="12">
    <location>
        <begin position="300"/>
        <end position="319"/>
    </location>
</feature>
<protein>
    <submittedName>
        <fullName evidence="13">Cytochrome d ubiquinol oxidase subunit II</fullName>
    </submittedName>
</protein>
<feature type="transmembrane region" description="Helical" evidence="12">
    <location>
        <begin position="159"/>
        <end position="178"/>
    </location>
</feature>
<evidence type="ECO:0000256" key="9">
    <source>
        <dbReference type="ARBA" id="ARBA00022989"/>
    </source>
</evidence>
<evidence type="ECO:0000256" key="4">
    <source>
        <dbReference type="ARBA" id="ARBA00022475"/>
    </source>
</evidence>
<evidence type="ECO:0000256" key="5">
    <source>
        <dbReference type="ARBA" id="ARBA00022617"/>
    </source>
</evidence>
<dbReference type="PANTHER" id="PTHR43141:SF5">
    <property type="entry name" value="CYTOCHROME BD-I UBIQUINOL OXIDASE SUBUNIT 2"/>
    <property type="match status" value="1"/>
</dbReference>
<evidence type="ECO:0000256" key="10">
    <source>
        <dbReference type="ARBA" id="ARBA00023004"/>
    </source>
</evidence>
<keyword evidence="4" id="KW-1003">Cell membrane</keyword>
<proteinExistence type="inferred from homology"/>
<comment type="similarity">
    <text evidence="2">Belongs to the cytochrome ubiquinol oxidase subunit 2 family.</text>
</comment>
<keyword evidence="3" id="KW-0813">Transport</keyword>
<reference evidence="13 14" key="1">
    <citation type="submission" date="2017-10" db="EMBL/GenBank/DDBJ databases">
        <title>Novel microbial diversity and functional potential in the marine mammal oral microbiome.</title>
        <authorList>
            <person name="Dudek N.K."/>
            <person name="Sun C.L."/>
            <person name="Burstein D."/>
            <person name="Kantor R.S."/>
            <person name="Aliaga Goltsman D.S."/>
            <person name="Bik E.M."/>
            <person name="Thomas B.C."/>
            <person name="Banfield J.F."/>
            <person name="Relman D.A."/>
        </authorList>
    </citation>
    <scope>NUCLEOTIDE SEQUENCE [LARGE SCALE GENOMIC DNA]</scope>
    <source>
        <strain evidence="13">DOLJORAL78_47_202</strain>
    </source>
</reference>
<evidence type="ECO:0000256" key="6">
    <source>
        <dbReference type="ARBA" id="ARBA00022692"/>
    </source>
</evidence>
<keyword evidence="8" id="KW-0249">Electron transport</keyword>
<feature type="transmembrane region" description="Helical" evidence="12">
    <location>
        <begin position="119"/>
        <end position="139"/>
    </location>
</feature>
<evidence type="ECO:0000256" key="7">
    <source>
        <dbReference type="ARBA" id="ARBA00022723"/>
    </source>
</evidence>
<evidence type="ECO:0000256" key="11">
    <source>
        <dbReference type="ARBA" id="ARBA00023136"/>
    </source>
</evidence>
<evidence type="ECO:0000256" key="3">
    <source>
        <dbReference type="ARBA" id="ARBA00022448"/>
    </source>
</evidence>
<evidence type="ECO:0000256" key="2">
    <source>
        <dbReference type="ARBA" id="ARBA00007543"/>
    </source>
</evidence>
<dbReference type="GO" id="GO:0009055">
    <property type="term" value="F:electron transfer activity"/>
    <property type="evidence" value="ECO:0007669"/>
    <property type="project" value="TreeGrafter"/>
</dbReference>
<keyword evidence="6 12" id="KW-0812">Transmembrane</keyword>
<dbReference type="GO" id="GO:0070069">
    <property type="term" value="C:cytochrome complex"/>
    <property type="evidence" value="ECO:0007669"/>
    <property type="project" value="TreeGrafter"/>
</dbReference>
<dbReference type="AlphaFoldDB" id="A0A2G6MQY1"/>
<keyword evidence="10" id="KW-0408">Iron</keyword>
<dbReference type="Pfam" id="PF02322">
    <property type="entry name" value="Cyt_bd_oxida_II"/>
    <property type="match status" value="1"/>
</dbReference>
<evidence type="ECO:0000313" key="14">
    <source>
        <dbReference type="Proteomes" id="UP000231203"/>
    </source>
</evidence>
<dbReference type="PIRSF" id="PIRSF000267">
    <property type="entry name" value="Cyt_oxidse_sub2"/>
    <property type="match status" value="1"/>
</dbReference>
<evidence type="ECO:0000256" key="8">
    <source>
        <dbReference type="ARBA" id="ARBA00022982"/>
    </source>
</evidence>
<dbReference type="Proteomes" id="UP000231203">
    <property type="component" value="Unassembled WGS sequence"/>
</dbReference>
<dbReference type="EMBL" id="PDTI01000050">
    <property type="protein sequence ID" value="PIE62356.1"/>
    <property type="molecule type" value="Genomic_DNA"/>
</dbReference>
<comment type="subcellular location">
    <subcellularLocation>
        <location evidence="1">Cell membrane</location>
        <topology evidence="1">Multi-pass membrane protein</topology>
    </subcellularLocation>
</comment>
<dbReference type="NCBIfam" id="TIGR00203">
    <property type="entry name" value="cydB"/>
    <property type="match status" value="1"/>
</dbReference>
<gene>
    <name evidence="13" type="primary">cydB</name>
    <name evidence="13" type="ORF">CSA25_05560</name>
</gene>
<keyword evidence="5" id="KW-0349">Heme</keyword>
<evidence type="ECO:0000256" key="1">
    <source>
        <dbReference type="ARBA" id="ARBA00004651"/>
    </source>
</evidence>
<feature type="transmembrane region" description="Helical" evidence="12">
    <location>
        <begin position="199"/>
        <end position="217"/>
    </location>
</feature>
<comment type="caution">
    <text evidence="13">The sequence shown here is derived from an EMBL/GenBank/DDBJ whole genome shotgun (WGS) entry which is preliminary data.</text>
</comment>
<dbReference type="GO" id="GO:0005886">
    <property type="term" value="C:plasma membrane"/>
    <property type="evidence" value="ECO:0007669"/>
    <property type="project" value="UniProtKB-SubCell"/>
</dbReference>
<organism evidence="13 14">
    <name type="scientific">Desulfobacter postgatei</name>
    <dbReference type="NCBI Taxonomy" id="2293"/>
    <lineage>
        <taxon>Bacteria</taxon>
        <taxon>Pseudomonadati</taxon>
        <taxon>Thermodesulfobacteriota</taxon>
        <taxon>Desulfobacteria</taxon>
        <taxon>Desulfobacterales</taxon>
        <taxon>Desulfobacteraceae</taxon>
        <taxon>Desulfobacter</taxon>
    </lineage>
</organism>
<accession>A0A2G6MQY1</accession>
<feature type="transmembrane region" description="Helical" evidence="12">
    <location>
        <begin position="229"/>
        <end position="247"/>
    </location>
</feature>
<keyword evidence="11 12" id="KW-0472">Membrane</keyword>
<keyword evidence="9 12" id="KW-1133">Transmembrane helix</keyword>
<keyword evidence="7" id="KW-0479">Metal-binding</keyword>
<dbReference type="GO" id="GO:0016682">
    <property type="term" value="F:oxidoreductase activity, acting on diphenols and related substances as donors, oxygen as acceptor"/>
    <property type="evidence" value="ECO:0007669"/>
    <property type="project" value="TreeGrafter"/>
</dbReference>
<dbReference type="GO" id="GO:0019646">
    <property type="term" value="P:aerobic electron transport chain"/>
    <property type="evidence" value="ECO:0007669"/>
    <property type="project" value="TreeGrafter"/>
</dbReference>